<dbReference type="Proteomes" id="UP001301350">
    <property type="component" value="Unassembled WGS sequence"/>
</dbReference>
<evidence type="ECO:0000256" key="1">
    <source>
        <dbReference type="SAM" id="MobiDB-lite"/>
    </source>
</evidence>
<reference evidence="2 3" key="1">
    <citation type="submission" date="2022-07" db="EMBL/GenBank/DDBJ databases">
        <title>Genome-wide signatures of adaptation to extreme environments.</title>
        <authorList>
            <person name="Cho C.H."/>
            <person name="Yoon H.S."/>
        </authorList>
    </citation>
    <scope>NUCLEOTIDE SEQUENCE [LARGE SCALE GENOMIC DNA]</scope>
    <source>
        <strain evidence="2 3">DBV 063 E5</strain>
    </source>
</reference>
<gene>
    <name evidence="2" type="ORF">CDCA_CDCA02G0575</name>
</gene>
<organism evidence="2 3">
    <name type="scientific">Cyanidium caldarium</name>
    <name type="common">Red alga</name>
    <dbReference type="NCBI Taxonomy" id="2771"/>
    <lineage>
        <taxon>Eukaryota</taxon>
        <taxon>Rhodophyta</taxon>
        <taxon>Bangiophyceae</taxon>
        <taxon>Cyanidiales</taxon>
        <taxon>Cyanidiaceae</taxon>
        <taxon>Cyanidium</taxon>
    </lineage>
</organism>
<keyword evidence="3" id="KW-1185">Reference proteome</keyword>
<comment type="caution">
    <text evidence="2">The sequence shown here is derived from an EMBL/GenBank/DDBJ whole genome shotgun (WGS) entry which is preliminary data.</text>
</comment>
<name>A0AAV9IR37_CYACA</name>
<accession>A0AAV9IR37</accession>
<protein>
    <submittedName>
        <fullName evidence="2">Uncharacterized protein</fullName>
    </submittedName>
</protein>
<dbReference type="AlphaFoldDB" id="A0AAV9IR37"/>
<proteinExistence type="predicted"/>
<evidence type="ECO:0000313" key="2">
    <source>
        <dbReference type="EMBL" id="KAK4534550.1"/>
    </source>
</evidence>
<dbReference type="EMBL" id="JANCYW010000002">
    <property type="protein sequence ID" value="KAK4534550.1"/>
    <property type="molecule type" value="Genomic_DNA"/>
</dbReference>
<evidence type="ECO:0000313" key="3">
    <source>
        <dbReference type="Proteomes" id="UP001301350"/>
    </source>
</evidence>
<feature type="region of interest" description="Disordered" evidence="1">
    <location>
        <begin position="314"/>
        <end position="334"/>
    </location>
</feature>
<sequence>MGSMNSKNLVEERYTVEGTGGVESVDGGGARTVAFVAPALSPLPHRGVNQGNNGGMVACSRRPHKKPLAAVAAAPRNTEATTSVTATNRSGWRWSLLWGRFGTDAADVPSAQMKAQVAAAAPALPNAGHLGAPNGKAAVIRDLLLEWVDYHRTLNRCEAEAPTASDPACAYLFSGHRLMNRLRALRMRSRQHSPPTAAEVPSDSIASPLDEELDYFADDHLEPVFQDVSLMDYLSNIPLMLTTNTPQGRLLQRQLRAAHYRVRRIVRDSLRALQTSLPLVLARQTQTRLHQCAVAMQALGTAKAEWHAHPLRAHTSTCDDDDDDTAPASPSPAGHVVGHMLRRLSYTALANFPGWKRDLTINH</sequence>